<name>X0ZVY5_9ZZZZ</name>
<evidence type="ECO:0000313" key="1">
    <source>
        <dbReference type="EMBL" id="GAG73664.1"/>
    </source>
</evidence>
<protein>
    <submittedName>
        <fullName evidence="1">Uncharacterized protein</fullName>
    </submittedName>
</protein>
<proteinExistence type="predicted"/>
<comment type="caution">
    <text evidence="1">The sequence shown here is derived from an EMBL/GenBank/DDBJ whole genome shotgun (WGS) entry which is preliminary data.</text>
</comment>
<organism evidence="1">
    <name type="scientific">marine sediment metagenome</name>
    <dbReference type="NCBI Taxonomy" id="412755"/>
    <lineage>
        <taxon>unclassified sequences</taxon>
        <taxon>metagenomes</taxon>
        <taxon>ecological metagenomes</taxon>
    </lineage>
</organism>
<accession>X0ZVY5</accession>
<dbReference type="AlphaFoldDB" id="X0ZVY5"/>
<dbReference type="EMBL" id="BART01001861">
    <property type="protein sequence ID" value="GAG73664.1"/>
    <property type="molecule type" value="Genomic_DNA"/>
</dbReference>
<reference evidence="1" key="1">
    <citation type="journal article" date="2014" name="Front. Microbiol.">
        <title>High frequency of phylogenetically diverse reductive dehalogenase-homologous genes in deep subseafloor sedimentary metagenomes.</title>
        <authorList>
            <person name="Kawai M."/>
            <person name="Futagami T."/>
            <person name="Toyoda A."/>
            <person name="Takaki Y."/>
            <person name="Nishi S."/>
            <person name="Hori S."/>
            <person name="Arai W."/>
            <person name="Tsubouchi T."/>
            <person name="Morono Y."/>
            <person name="Uchiyama I."/>
            <person name="Ito T."/>
            <person name="Fujiyama A."/>
            <person name="Inagaki F."/>
            <person name="Takami H."/>
        </authorList>
    </citation>
    <scope>NUCLEOTIDE SEQUENCE</scope>
    <source>
        <strain evidence="1">Expedition CK06-06</strain>
    </source>
</reference>
<gene>
    <name evidence="1" type="ORF">S01H4_06160</name>
</gene>
<sequence length="383" mass="44486">MIKDFAKNIDVMLYEYDSLYTDSVIFKQKPRYIANTLDSTLYELTNLRAGKYLLVALNDANNNKIYDPDTDKIGFINDTIVIPTENTYDLSIFKEIPELALFRPKEVAKGHLIFGYQGIYENFKIDVTSNVPYDFRSELTYEKDKDTVNYWYTEVEADSLNFTVTADSIVEQFTARIRSTEIDSLVSVPSANNTLHLLDTFSISTNTPIIRIDTTQIHLVDRDTIQVPFKAFLAPSKTKLFIDFDKKQGNLYNLDINPNMFSDIYGISNDSMVFRLETKTIEDYGVFKIDIQSNFDNGFIVELLGSTENVIRRKKILKPELVTFEYLNPAKYFIRVIIDENKNGIWDTGSVLEKRQPERIKYFDIEIEIRANWEENEIFNVDD</sequence>